<evidence type="ECO:0000256" key="3">
    <source>
        <dbReference type="ARBA" id="ARBA00022989"/>
    </source>
</evidence>
<gene>
    <name evidence="6" type="ORF">TUBRATIS_001050</name>
</gene>
<dbReference type="Pfam" id="PF02535">
    <property type="entry name" value="Zip"/>
    <property type="match status" value="1"/>
</dbReference>
<dbReference type="STRING" id="291195.A0A437AQ35"/>
<dbReference type="PANTHER" id="PTHR11040:SF44">
    <property type="entry name" value="PROTEIN ZNTC-RELATED"/>
    <property type="match status" value="1"/>
</dbReference>
<evidence type="ECO:0000256" key="4">
    <source>
        <dbReference type="ARBA" id="ARBA00023136"/>
    </source>
</evidence>
<dbReference type="EMBL" id="RCSS01000034">
    <property type="protein sequence ID" value="RVD93365.1"/>
    <property type="molecule type" value="Genomic_DNA"/>
</dbReference>
<feature type="transmembrane region" description="Helical" evidence="5">
    <location>
        <begin position="238"/>
        <end position="258"/>
    </location>
</feature>
<accession>A0A437AQ35</accession>
<dbReference type="GO" id="GO:0016020">
    <property type="term" value="C:membrane"/>
    <property type="evidence" value="ECO:0007669"/>
    <property type="project" value="UniProtKB-SubCell"/>
</dbReference>
<dbReference type="InterPro" id="IPR003689">
    <property type="entry name" value="ZIP"/>
</dbReference>
<proteinExistence type="predicted"/>
<feature type="transmembrane region" description="Helical" evidence="5">
    <location>
        <begin position="207"/>
        <end position="226"/>
    </location>
</feature>
<dbReference type="Proteomes" id="UP000282876">
    <property type="component" value="Unassembled WGS sequence"/>
</dbReference>
<evidence type="ECO:0000256" key="2">
    <source>
        <dbReference type="ARBA" id="ARBA00022692"/>
    </source>
</evidence>
<dbReference type="GO" id="GO:0005385">
    <property type="term" value="F:zinc ion transmembrane transporter activity"/>
    <property type="evidence" value="ECO:0007669"/>
    <property type="project" value="TreeGrafter"/>
</dbReference>
<comment type="caution">
    <text evidence="6">The sequence shown here is derived from an EMBL/GenBank/DDBJ whole genome shotgun (WGS) entry which is preliminary data.</text>
</comment>
<feature type="transmembrane region" description="Helical" evidence="5">
    <location>
        <begin position="68"/>
        <end position="88"/>
    </location>
</feature>
<dbReference type="OrthoDB" id="448280at2759"/>
<sequence>MIIASFIFSIVAFFISFLSSKKNNIILKEKYRHYLVSFSAGIMLTTLFNDLFPHVFEHNHSHSDHKFALSPFICLLTFTILFAFNGIFKCHSHGEETENEVLNHESENSFFGSKFDNLKYKKIIEASIFTALFSLHSFLECTGTFTTTRAIGLLVHKILDSIFFGSFLNTLETPVIFNLICCFINSFMTPLPFIFFKSESFSNYEPLFNGLGCGSLVFITFAEMLPHVFEHKKIRRRLVSLLFFIIGISLTFGLNQSIDLFEEKITNHN</sequence>
<evidence type="ECO:0000256" key="5">
    <source>
        <dbReference type="SAM" id="Phobius"/>
    </source>
</evidence>
<feature type="transmembrane region" description="Helical" evidence="5">
    <location>
        <begin position="34"/>
        <end position="56"/>
    </location>
</feature>
<evidence type="ECO:0000256" key="1">
    <source>
        <dbReference type="ARBA" id="ARBA00004141"/>
    </source>
</evidence>
<dbReference type="VEuPathDB" id="MicrosporidiaDB:TUBRATIS_001050"/>
<feature type="transmembrane region" description="Helical" evidence="5">
    <location>
        <begin position="175"/>
        <end position="195"/>
    </location>
</feature>
<comment type="subcellular location">
    <subcellularLocation>
        <location evidence="1">Membrane</location>
        <topology evidence="1">Multi-pass membrane protein</topology>
    </subcellularLocation>
</comment>
<dbReference type="PANTHER" id="PTHR11040">
    <property type="entry name" value="ZINC/IRON TRANSPORTER"/>
    <property type="match status" value="1"/>
</dbReference>
<protein>
    <submittedName>
        <fullName evidence="6">ZIP Zinc transporter</fullName>
    </submittedName>
</protein>
<name>A0A437AQ35_9MICR</name>
<keyword evidence="3 5" id="KW-1133">Transmembrane helix</keyword>
<keyword evidence="2 5" id="KW-0812">Transmembrane</keyword>
<evidence type="ECO:0000313" key="6">
    <source>
        <dbReference type="EMBL" id="RVD93365.1"/>
    </source>
</evidence>
<feature type="transmembrane region" description="Helical" evidence="5">
    <location>
        <begin position="6"/>
        <end position="22"/>
    </location>
</feature>
<reference evidence="6 7" key="1">
    <citation type="submission" date="2018-10" db="EMBL/GenBank/DDBJ databases">
        <title>Draft genome sequence of the microsporidian Tubulinosema ratisbonensis.</title>
        <authorList>
            <person name="Polonais V."/>
            <person name="Peyretaillade E."/>
            <person name="Niehus S."/>
            <person name="Wawrzyniak I."/>
            <person name="Franchet A."/>
            <person name="Gaspin C."/>
            <person name="Reichstadt M."/>
            <person name="Belser C."/>
            <person name="Labadie K."/>
            <person name="Delbac F."/>
            <person name="Ferrandon D."/>
        </authorList>
    </citation>
    <scope>NUCLEOTIDE SEQUENCE [LARGE SCALE GENOMIC DNA]</scope>
    <source>
        <strain evidence="6 7">Franzen</strain>
    </source>
</reference>
<evidence type="ECO:0000313" key="7">
    <source>
        <dbReference type="Proteomes" id="UP000282876"/>
    </source>
</evidence>
<dbReference type="AlphaFoldDB" id="A0A437AQ35"/>
<keyword evidence="4 5" id="KW-0472">Membrane</keyword>
<keyword evidence="7" id="KW-1185">Reference proteome</keyword>
<organism evidence="6 7">
    <name type="scientific">Tubulinosema ratisbonensis</name>
    <dbReference type="NCBI Taxonomy" id="291195"/>
    <lineage>
        <taxon>Eukaryota</taxon>
        <taxon>Fungi</taxon>
        <taxon>Fungi incertae sedis</taxon>
        <taxon>Microsporidia</taxon>
        <taxon>Tubulinosematoidea</taxon>
        <taxon>Tubulinosematidae</taxon>
        <taxon>Tubulinosema</taxon>
    </lineage>
</organism>